<feature type="transmembrane region" description="Helical" evidence="1">
    <location>
        <begin position="137"/>
        <end position="161"/>
    </location>
</feature>
<dbReference type="RefSeq" id="WP_111613207.1">
    <property type="nucleotide sequence ID" value="NZ_QLLK01000015.1"/>
</dbReference>
<organism evidence="3 4">
    <name type="scientific">Algoriphagus yeomjeoni</name>
    <dbReference type="NCBI Taxonomy" id="291403"/>
    <lineage>
        <taxon>Bacteria</taxon>
        <taxon>Pseudomonadati</taxon>
        <taxon>Bacteroidota</taxon>
        <taxon>Cytophagia</taxon>
        <taxon>Cytophagales</taxon>
        <taxon>Cyclobacteriaceae</taxon>
        <taxon>Algoriphagus</taxon>
    </lineage>
</organism>
<keyword evidence="1" id="KW-1133">Transmembrane helix</keyword>
<accession>A0A327NZU4</accession>
<evidence type="ECO:0000313" key="4">
    <source>
        <dbReference type="Proteomes" id="UP000249610"/>
    </source>
</evidence>
<evidence type="ECO:0000259" key="2">
    <source>
        <dbReference type="Pfam" id="PF06724"/>
    </source>
</evidence>
<keyword evidence="4" id="KW-1185">Reference proteome</keyword>
<dbReference type="OrthoDB" id="5702018at2"/>
<keyword evidence="1" id="KW-0812">Transmembrane</keyword>
<feature type="domain" description="DUF1206" evidence="2">
    <location>
        <begin position="94"/>
        <end position="162"/>
    </location>
</feature>
<feature type="transmembrane region" description="Helical" evidence="1">
    <location>
        <begin position="233"/>
        <end position="251"/>
    </location>
</feature>
<evidence type="ECO:0000313" key="3">
    <source>
        <dbReference type="EMBL" id="RAI84851.1"/>
    </source>
</evidence>
<protein>
    <submittedName>
        <fullName evidence="3">Uncharacterized protein DUF1206</fullName>
    </submittedName>
</protein>
<evidence type="ECO:0000256" key="1">
    <source>
        <dbReference type="SAM" id="Phobius"/>
    </source>
</evidence>
<reference evidence="3 4" key="1">
    <citation type="submission" date="2018-06" db="EMBL/GenBank/DDBJ databases">
        <title>Genomic Encyclopedia of Archaeal and Bacterial Type Strains, Phase II (KMG-II): from individual species to whole genera.</title>
        <authorList>
            <person name="Goeker M."/>
        </authorList>
    </citation>
    <scope>NUCLEOTIDE SEQUENCE [LARGE SCALE GENOMIC DNA]</scope>
    <source>
        <strain evidence="3 4">DSM 23446</strain>
    </source>
</reference>
<dbReference type="Pfam" id="PF06724">
    <property type="entry name" value="DUF1206"/>
    <property type="match status" value="3"/>
</dbReference>
<feature type="transmembrane region" description="Helical" evidence="1">
    <location>
        <begin position="94"/>
        <end position="117"/>
    </location>
</feature>
<dbReference type="EMBL" id="QLLK01000015">
    <property type="protein sequence ID" value="RAI84851.1"/>
    <property type="molecule type" value="Genomic_DNA"/>
</dbReference>
<feature type="transmembrane region" description="Helical" evidence="1">
    <location>
        <begin position="53"/>
        <end position="74"/>
    </location>
</feature>
<gene>
    <name evidence="3" type="ORF">LV83_03899</name>
</gene>
<dbReference type="InterPro" id="IPR009597">
    <property type="entry name" value="DUF1206"/>
</dbReference>
<sequence>MDFNKENIARFGIATKGFVYTLIGALTFMATIGSGGSKSGSNDALKFLQNNRLGTILLGITATGLVAYVFWRFYQAIMDPDKEGKDLKGIGNRLGFFSSGVFYGLMAFSAIEILIGSGGGYGDSQKSMIVTALSKPFGQAIVLIIATVFLGRAIFQMVIAYTNLYKKRIKAQNLDPKIQNLMVTLGKIGHTARGIVIGVIAILTYRAAFSYSFEEIRGTKDAFSFLQDEFGTIALSVVAIGMMMYGIFLLINARYRDMKRV</sequence>
<feature type="domain" description="DUF1206" evidence="2">
    <location>
        <begin position="11"/>
        <end position="78"/>
    </location>
</feature>
<feature type="domain" description="DUF1206" evidence="2">
    <location>
        <begin position="188"/>
        <end position="256"/>
    </location>
</feature>
<dbReference type="Proteomes" id="UP000249610">
    <property type="component" value="Unassembled WGS sequence"/>
</dbReference>
<feature type="transmembrane region" description="Helical" evidence="1">
    <location>
        <begin position="12"/>
        <end position="33"/>
    </location>
</feature>
<dbReference type="AlphaFoldDB" id="A0A327NZU4"/>
<proteinExistence type="predicted"/>
<keyword evidence="1" id="KW-0472">Membrane</keyword>
<name>A0A327NZU4_9BACT</name>
<comment type="caution">
    <text evidence="3">The sequence shown here is derived from an EMBL/GenBank/DDBJ whole genome shotgun (WGS) entry which is preliminary data.</text>
</comment>